<name>A0A382C2K6_9ZZZZ</name>
<accession>A0A382C2K6</accession>
<protein>
    <recommendedName>
        <fullName evidence="2">ISXO2-like transposase domain-containing protein</fullName>
    </recommendedName>
</protein>
<reference evidence="3" key="1">
    <citation type="submission" date="2018-05" db="EMBL/GenBank/DDBJ databases">
        <authorList>
            <person name="Lanie J.A."/>
            <person name="Ng W.-L."/>
            <person name="Kazmierczak K.M."/>
            <person name="Andrzejewski T.M."/>
            <person name="Davidsen T.M."/>
            <person name="Wayne K.J."/>
            <person name="Tettelin H."/>
            <person name="Glass J.I."/>
            <person name="Rusch D."/>
            <person name="Podicherti R."/>
            <person name="Tsui H.-C.T."/>
            <person name="Winkler M.E."/>
        </authorList>
    </citation>
    <scope>NUCLEOTIDE SEQUENCE</scope>
</reference>
<evidence type="ECO:0000256" key="1">
    <source>
        <dbReference type="SAM" id="MobiDB-lite"/>
    </source>
</evidence>
<dbReference type="EMBL" id="UINC01032509">
    <property type="protein sequence ID" value="SVB20288.1"/>
    <property type="molecule type" value="Genomic_DNA"/>
</dbReference>
<sequence>MLPAQFTKLIAELEHLTDSQTRYVEKLLKGTDSVSQLITELEERMVENPECPHCHSSLINRHGKVNKMQRYRCKNCGKTFVATTATPLARLRYKELWLEYIRCMLDSKPLRKCAEECGLHLETSFRWRHRFLALPSALKASKLEGIIEADETLFPYSEKGSKRMTRQPRKRGMKAKKRGRSKDDWVPVLTVRDRAKNTYEAVVPSVTSAALHQELAGKLEKDSVLCSDGYKPYIALSEKNDLIHKRLDVAGGVKVIDKVFHIQNVNAYHSRLKAWIKRFHGVATKYLEHYLGWFRFMDTPENLNENRLFSIQQQLIRT</sequence>
<dbReference type="InterPro" id="IPR024445">
    <property type="entry name" value="Tnp_ISXO2-like"/>
</dbReference>
<gene>
    <name evidence="3" type="ORF">METZ01_LOCUS173142</name>
</gene>
<feature type="region of interest" description="Disordered" evidence="1">
    <location>
        <begin position="159"/>
        <end position="180"/>
    </location>
</feature>
<proteinExistence type="predicted"/>
<dbReference type="PANTHER" id="PTHR33293">
    <property type="entry name" value="INSERTION ELEMENT IS1 1 PROTEIN INSB-RELATED"/>
    <property type="match status" value="1"/>
</dbReference>
<dbReference type="AlphaFoldDB" id="A0A382C2K6"/>
<evidence type="ECO:0000259" key="2">
    <source>
        <dbReference type="SMART" id="SM01126"/>
    </source>
</evidence>
<dbReference type="NCBIfam" id="NF033547">
    <property type="entry name" value="transpos_IS1595"/>
    <property type="match status" value="1"/>
</dbReference>
<evidence type="ECO:0000313" key="3">
    <source>
        <dbReference type="EMBL" id="SVB20288.1"/>
    </source>
</evidence>
<dbReference type="PANTHER" id="PTHR33293:SF1">
    <property type="entry name" value="INSERTION ELEMENT IS1 1 PROTEIN INSB-RELATED"/>
    <property type="match status" value="1"/>
</dbReference>
<feature type="compositionally biased region" description="Basic residues" evidence="1">
    <location>
        <begin position="162"/>
        <end position="180"/>
    </location>
</feature>
<dbReference type="SMART" id="SM01126">
    <property type="entry name" value="DDE_Tnp_IS1595"/>
    <property type="match status" value="1"/>
</dbReference>
<dbReference type="Pfam" id="PF12762">
    <property type="entry name" value="DDE_Tnp_IS1595"/>
    <property type="match status" value="1"/>
</dbReference>
<feature type="domain" description="ISXO2-like transposase" evidence="2">
    <location>
        <begin position="142"/>
        <end position="299"/>
    </location>
</feature>
<organism evidence="3">
    <name type="scientific">marine metagenome</name>
    <dbReference type="NCBI Taxonomy" id="408172"/>
    <lineage>
        <taxon>unclassified sequences</taxon>
        <taxon>metagenomes</taxon>
        <taxon>ecological metagenomes</taxon>
    </lineage>
</organism>
<dbReference type="InterPro" id="IPR051354">
    <property type="entry name" value="Transposase_27_IS1"/>
</dbReference>